<organism evidence="2 3">
    <name type="scientific">Chlorella ohadii</name>
    <dbReference type="NCBI Taxonomy" id="2649997"/>
    <lineage>
        <taxon>Eukaryota</taxon>
        <taxon>Viridiplantae</taxon>
        <taxon>Chlorophyta</taxon>
        <taxon>core chlorophytes</taxon>
        <taxon>Trebouxiophyceae</taxon>
        <taxon>Chlorellales</taxon>
        <taxon>Chlorellaceae</taxon>
        <taxon>Chlorella clade</taxon>
        <taxon>Chlorella</taxon>
    </lineage>
</organism>
<evidence type="ECO:0000313" key="2">
    <source>
        <dbReference type="EMBL" id="KAI7841771.1"/>
    </source>
</evidence>
<feature type="transmembrane region" description="Helical" evidence="1">
    <location>
        <begin position="238"/>
        <end position="260"/>
    </location>
</feature>
<gene>
    <name evidence="2" type="ORF">COHA_004636</name>
</gene>
<feature type="transmembrane region" description="Helical" evidence="1">
    <location>
        <begin position="163"/>
        <end position="185"/>
    </location>
</feature>
<keyword evidence="1" id="KW-0812">Transmembrane</keyword>
<dbReference type="EMBL" id="JADXDR010000060">
    <property type="protein sequence ID" value="KAI7841771.1"/>
    <property type="molecule type" value="Genomic_DNA"/>
</dbReference>
<keyword evidence="1" id="KW-0472">Membrane</keyword>
<keyword evidence="3" id="KW-1185">Reference proteome</keyword>
<comment type="caution">
    <text evidence="2">The sequence shown here is derived from an EMBL/GenBank/DDBJ whole genome shotgun (WGS) entry which is preliminary data.</text>
</comment>
<evidence type="ECO:0000313" key="3">
    <source>
        <dbReference type="Proteomes" id="UP001205105"/>
    </source>
</evidence>
<accession>A0AAD5DT37</accession>
<dbReference type="AlphaFoldDB" id="A0AAD5DT37"/>
<protein>
    <submittedName>
        <fullName evidence="2">Uncharacterized protein</fullName>
    </submittedName>
</protein>
<evidence type="ECO:0000256" key="1">
    <source>
        <dbReference type="SAM" id="Phobius"/>
    </source>
</evidence>
<feature type="transmembrane region" description="Helical" evidence="1">
    <location>
        <begin position="111"/>
        <end position="130"/>
    </location>
</feature>
<dbReference type="Proteomes" id="UP001205105">
    <property type="component" value="Unassembled WGS sequence"/>
</dbReference>
<sequence>MTARSAAALASVSLPPRQLPQLRAAARAARPCFSGYHGAPWRGREPVAPLPVAPLGAAAVAAATGRNRLAVCPASSGGSANGAACWDASPEDIEKEQPDQTTFEQRKSAEAVTYAAALVAATLMCALLLWHMLVSGNLAAVVFAVSAWSLPAVPWGPWATAKIVAFAFLGASIIADMLVATVVIACRLTGNTPDKKVYIPCVPILHGLIGLALLWNSLANYSPFSHGLFAAPVKPFSAWLPAPIAVIAALVAARAALAIFKHRSFRKSDQNR</sequence>
<proteinExistence type="predicted"/>
<reference evidence="2" key="1">
    <citation type="submission" date="2020-11" db="EMBL/GenBank/DDBJ databases">
        <title>Chlorella ohadii genome sequencing and assembly.</title>
        <authorList>
            <person name="Murik O."/>
            <person name="Treves H."/>
            <person name="Kedem I."/>
            <person name="Shotland Y."/>
            <person name="Kaplan A."/>
        </authorList>
    </citation>
    <scope>NUCLEOTIDE SEQUENCE</scope>
    <source>
        <strain evidence="2">1</strain>
    </source>
</reference>
<keyword evidence="1" id="KW-1133">Transmembrane helix</keyword>
<feature type="transmembrane region" description="Helical" evidence="1">
    <location>
        <begin position="197"/>
        <end position="218"/>
    </location>
</feature>
<name>A0AAD5DT37_9CHLO</name>